<evidence type="ECO:0000256" key="1">
    <source>
        <dbReference type="ARBA" id="ARBA00004236"/>
    </source>
</evidence>
<evidence type="ECO:0000256" key="4">
    <source>
        <dbReference type="ARBA" id="ARBA00022692"/>
    </source>
</evidence>
<comment type="subcellular location">
    <subcellularLocation>
        <location evidence="1">Cell membrane</location>
    </subcellularLocation>
</comment>
<dbReference type="OrthoDB" id="8187528at2759"/>
<evidence type="ECO:0000256" key="2">
    <source>
        <dbReference type="ARBA" id="ARBA00010532"/>
    </source>
</evidence>
<dbReference type="PANTHER" id="PTHR11923:SF89">
    <property type="entry name" value="GH15894P"/>
    <property type="match status" value="1"/>
</dbReference>
<dbReference type="EMBL" id="OV725083">
    <property type="protein sequence ID" value="CAH1407707.1"/>
    <property type="molecule type" value="Genomic_DNA"/>
</dbReference>
<dbReference type="PANTHER" id="PTHR11923">
    <property type="entry name" value="SCAVENGER RECEPTOR CLASS B TYPE-1 SR-B1"/>
    <property type="match status" value="1"/>
</dbReference>
<comment type="similarity">
    <text evidence="2">Belongs to the CD36 family.</text>
</comment>
<keyword evidence="4 8" id="KW-0812">Transmembrane</keyword>
<evidence type="ECO:0000256" key="5">
    <source>
        <dbReference type="ARBA" id="ARBA00022989"/>
    </source>
</evidence>
<sequence length="532" mass="61192">MKFEMEVCGTDAERGLMEDDCRDCLGCVSSPRFVFWPPKGFPSFPFRYILYLMAGSILALIGITTLIWNPVDLLLSERLKMVPGLPPYEWWKTPPDVVLLKAYVWNITNSEEFLRGETTKLRVQEVGPYIFREKFTHTNVVFHKNGTLTYVASRTAVFQPEMNTLNLNDTIIVANVAALGIPSYLWDASFFTRQGITFLMNRLGSKPFVKLTVDDYFWNFTDPLLKLSNNLLPFLVPTDNVGILHQVYHDFVDDVTVHIGPESGPKRNFFEINRWRGGPGLGVWENKTCDSVEGSSEGVHYHQDFRRNDTLRYLRKTICRAVSLYYTRDIERYGMTAYRYELPNNTYSRPENPNEECYRAKRYPLLPSGISDVSPCYFSLPIVSSFPHFMFADPQITDRLEGLTPDYEKHGSVATVEPMTGIPLIAWARSQCSLYIHNMKGFPRLKKFSNMAIPMFWLEYKQEGLPSYISNLMYIVVVILPASQFYISLGMIALSFFIFSYISSKIFNMCLISKKGFYKSMNVVVVKSKPMS</sequence>
<organism evidence="9 10">
    <name type="scientific">Nezara viridula</name>
    <name type="common">Southern green stink bug</name>
    <name type="synonym">Cimex viridulus</name>
    <dbReference type="NCBI Taxonomy" id="85310"/>
    <lineage>
        <taxon>Eukaryota</taxon>
        <taxon>Metazoa</taxon>
        <taxon>Ecdysozoa</taxon>
        <taxon>Arthropoda</taxon>
        <taxon>Hexapoda</taxon>
        <taxon>Insecta</taxon>
        <taxon>Pterygota</taxon>
        <taxon>Neoptera</taxon>
        <taxon>Paraneoptera</taxon>
        <taxon>Hemiptera</taxon>
        <taxon>Heteroptera</taxon>
        <taxon>Panheteroptera</taxon>
        <taxon>Pentatomomorpha</taxon>
        <taxon>Pentatomoidea</taxon>
        <taxon>Pentatomidae</taxon>
        <taxon>Pentatominae</taxon>
        <taxon>Nezara</taxon>
    </lineage>
</organism>
<dbReference type="Pfam" id="PF01130">
    <property type="entry name" value="CD36"/>
    <property type="match status" value="1"/>
</dbReference>
<evidence type="ECO:0000313" key="10">
    <source>
        <dbReference type="Proteomes" id="UP001152798"/>
    </source>
</evidence>
<dbReference type="GO" id="GO:0005886">
    <property type="term" value="C:plasma membrane"/>
    <property type="evidence" value="ECO:0007669"/>
    <property type="project" value="UniProtKB-SubCell"/>
</dbReference>
<feature type="transmembrane region" description="Helical" evidence="8">
    <location>
        <begin position="48"/>
        <end position="71"/>
    </location>
</feature>
<evidence type="ECO:0000256" key="8">
    <source>
        <dbReference type="SAM" id="Phobius"/>
    </source>
</evidence>
<name>A0A9P0HUP1_NEZVI</name>
<evidence type="ECO:0000256" key="6">
    <source>
        <dbReference type="ARBA" id="ARBA00023136"/>
    </source>
</evidence>
<keyword evidence="6 8" id="KW-0472">Membrane</keyword>
<gene>
    <name evidence="9" type="ORF">NEZAVI_LOCUS15368</name>
</gene>
<dbReference type="AlphaFoldDB" id="A0A9P0HUP1"/>
<proteinExistence type="inferred from homology"/>
<dbReference type="GO" id="GO:0005044">
    <property type="term" value="F:scavenger receptor activity"/>
    <property type="evidence" value="ECO:0007669"/>
    <property type="project" value="TreeGrafter"/>
</dbReference>
<evidence type="ECO:0000256" key="3">
    <source>
        <dbReference type="ARBA" id="ARBA00022475"/>
    </source>
</evidence>
<keyword evidence="10" id="KW-1185">Reference proteome</keyword>
<accession>A0A9P0HUP1</accession>
<keyword evidence="5 8" id="KW-1133">Transmembrane helix</keyword>
<reference evidence="9" key="1">
    <citation type="submission" date="2022-01" db="EMBL/GenBank/DDBJ databases">
        <authorList>
            <person name="King R."/>
        </authorList>
    </citation>
    <scope>NUCLEOTIDE SEQUENCE</scope>
</reference>
<evidence type="ECO:0000313" key="9">
    <source>
        <dbReference type="EMBL" id="CAH1407707.1"/>
    </source>
</evidence>
<dbReference type="InterPro" id="IPR002159">
    <property type="entry name" value="CD36_fam"/>
</dbReference>
<dbReference type="Proteomes" id="UP001152798">
    <property type="component" value="Chromosome 7"/>
</dbReference>
<dbReference type="GO" id="GO:0005737">
    <property type="term" value="C:cytoplasm"/>
    <property type="evidence" value="ECO:0007669"/>
    <property type="project" value="TreeGrafter"/>
</dbReference>
<evidence type="ECO:0000256" key="7">
    <source>
        <dbReference type="ARBA" id="ARBA00023180"/>
    </source>
</evidence>
<protein>
    <submittedName>
        <fullName evidence="9">Uncharacterized protein</fullName>
    </submittedName>
</protein>
<dbReference type="PRINTS" id="PR01609">
    <property type="entry name" value="CD36FAMILY"/>
</dbReference>
<keyword evidence="7" id="KW-0325">Glycoprotein</keyword>
<keyword evidence="3" id="KW-1003">Cell membrane</keyword>